<dbReference type="GO" id="GO:0005634">
    <property type="term" value="C:nucleus"/>
    <property type="evidence" value="ECO:0007669"/>
    <property type="project" value="UniProtKB-SubCell"/>
</dbReference>
<evidence type="ECO:0000256" key="1">
    <source>
        <dbReference type="ARBA" id="ARBA00004123"/>
    </source>
</evidence>
<protein>
    <recommendedName>
        <fullName evidence="6">BHLH domain-containing protein</fullName>
    </recommendedName>
</protein>
<dbReference type="Pfam" id="PF00010">
    <property type="entry name" value="HLH"/>
    <property type="match status" value="1"/>
</dbReference>
<feature type="compositionally biased region" description="Polar residues" evidence="5">
    <location>
        <begin position="175"/>
        <end position="194"/>
    </location>
</feature>
<evidence type="ECO:0000256" key="5">
    <source>
        <dbReference type="SAM" id="MobiDB-lite"/>
    </source>
</evidence>
<feature type="region of interest" description="Disordered" evidence="5">
    <location>
        <begin position="171"/>
        <end position="220"/>
    </location>
</feature>
<dbReference type="InterPro" id="IPR036638">
    <property type="entry name" value="HLH_DNA-bd_sf"/>
</dbReference>
<dbReference type="PANTHER" id="PTHR46807">
    <property type="entry name" value="TRANSCRIPTION FACTOR PIF3"/>
    <property type="match status" value="1"/>
</dbReference>
<keyword evidence="4" id="KW-0539">Nucleus</keyword>
<dbReference type="GO" id="GO:0003700">
    <property type="term" value="F:DNA-binding transcription factor activity"/>
    <property type="evidence" value="ECO:0007669"/>
    <property type="project" value="InterPro"/>
</dbReference>
<dbReference type="CDD" id="cd11445">
    <property type="entry name" value="bHLH_AtPIF_like"/>
    <property type="match status" value="1"/>
</dbReference>
<keyword evidence="2" id="KW-0805">Transcription regulation</keyword>
<evidence type="ECO:0000256" key="4">
    <source>
        <dbReference type="ARBA" id="ARBA00023242"/>
    </source>
</evidence>
<accession>A0A7J7NJT5</accession>
<dbReference type="SMART" id="SM00353">
    <property type="entry name" value="HLH"/>
    <property type="match status" value="1"/>
</dbReference>
<dbReference type="OrthoDB" id="690068at2759"/>
<proteinExistence type="predicted"/>
<keyword evidence="8" id="KW-1185">Reference proteome</keyword>
<dbReference type="GO" id="GO:0046983">
    <property type="term" value="F:protein dimerization activity"/>
    <property type="evidence" value="ECO:0007669"/>
    <property type="project" value="InterPro"/>
</dbReference>
<dbReference type="AlphaFoldDB" id="A0A7J7NJT5"/>
<organism evidence="7 8">
    <name type="scientific">Kingdonia uniflora</name>
    <dbReference type="NCBI Taxonomy" id="39325"/>
    <lineage>
        <taxon>Eukaryota</taxon>
        <taxon>Viridiplantae</taxon>
        <taxon>Streptophyta</taxon>
        <taxon>Embryophyta</taxon>
        <taxon>Tracheophyta</taxon>
        <taxon>Spermatophyta</taxon>
        <taxon>Magnoliopsida</taxon>
        <taxon>Ranunculales</taxon>
        <taxon>Circaeasteraceae</taxon>
        <taxon>Kingdonia</taxon>
    </lineage>
</organism>
<feature type="compositionally biased region" description="Acidic residues" evidence="5">
    <location>
        <begin position="349"/>
        <end position="361"/>
    </location>
</feature>
<evidence type="ECO:0000256" key="2">
    <source>
        <dbReference type="ARBA" id="ARBA00023015"/>
    </source>
</evidence>
<dbReference type="Gene3D" id="4.10.280.10">
    <property type="entry name" value="Helix-loop-helix DNA-binding domain"/>
    <property type="match status" value="1"/>
</dbReference>
<evidence type="ECO:0000313" key="7">
    <source>
        <dbReference type="EMBL" id="KAF6167234.1"/>
    </source>
</evidence>
<reference evidence="7 8" key="1">
    <citation type="journal article" date="2020" name="IScience">
        <title>Genome Sequencing of the Endangered Kingdonia uniflora (Circaeasteraceae, Ranunculales) Reveals Potential Mechanisms of Evolutionary Specialization.</title>
        <authorList>
            <person name="Sun Y."/>
            <person name="Deng T."/>
            <person name="Zhang A."/>
            <person name="Moore M.J."/>
            <person name="Landis J.B."/>
            <person name="Lin N."/>
            <person name="Zhang H."/>
            <person name="Zhang X."/>
            <person name="Huang J."/>
            <person name="Zhang X."/>
            <person name="Sun H."/>
            <person name="Wang H."/>
        </authorList>
    </citation>
    <scope>NUCLEOTIDE SEQUENCE [LARGE SCALE GENOMIC DNA]</scope>
    <source>
        <strain evidence="7">TB1705</strain>
        <tissue evidence="7">Leaf</tissue>
    </source>
</reference>
<gene>
    <name evidence="7" type="ORF">GIB67_029872</name>
</gene>
<feature type="region of interest" description="Disordered" evidence="5">
    <location>
        <begin position="322"/>
        <end position="394"/>
    </location>
</feature>
<dbReference type="SUPFAM" id="SSF47459">
    <property type="entry name" value="HLH, helix-loop-helix DNA-binding domain"/>
    <property type="match status" value="1"/>
</dbReference>
<feature type="compositionally biased region" description="Polar residues" evidence="5">
    <location>
        <begin position="322"/>
        <end position="331"/>
    </location>
</feature>
<dbReference type="InterPro" id="IPR011598">
    <property type="entry name" value="bHLH_dom"/>
</dbReference>
<feature type="compositionally biased region" description="Basic and acidic residues" evidence="5">
    <location>
        <begin position="380"/>
        <end position="394"/>
    </location>
</feature>
<dbReference type="InterPro" id="IPR044273">
    <property type="entry name" value="PIF3-like"/>
</dbReference>
<dbReference type="EMBL" id="JACGCM010000764">
    <property type="protein sequence ID" value="KAF6167234.1"/>
    <property type="molecule type" value="Genomic_DNA"/>
</dbReference>
<sequence length="594" mass="64787">MPLYELYQMAKGKSEFGSSPHSKPKVPNCSADLALMPDNEFVELVWENGQLSMQGQSNRAQKVLQSHISKNEEDTVVPKTGGRYGLEKNSIMNDFSLSGSSRQLQSGQEEELVHFLNYPLDDYSPEFFSELSGLSLNTNSRQNNVIPIGKNNNHEGVNLGQGNSSKVLREVRGPNRSSSNEIHSSLIQKWQTSDTPHRSRVSDFTSNGNSNQILTSNGHGIKRVQKPATQNATGLMNFSHFLRPASLVKANQNVSNMDSSSPLESTVMKLTSGSSSVKEDAFQKDRSQDQVLARTSSFTASTIMRGSGSDKVTEPVLASSSVCSGNNNAGEASNDVKHVLKRKSRNTDESEYPSEDVEEESMDAKKSGSARGGKGTKRSRAAEVHNLSERRRRDRINEKMRALQELIPNCNKVDKASMLDEAIEYLKTLQLQVQVMSMGAGIYMPQIMLQNGMHQHMANFSPMGGMNMGMSMGLGMGMGMGMGFGMGMHGPQFSCPPIPGPSSLGIPTGPGFPMFGIPGQELPVLTPHVPIVPSSQGTCTKSASSLFDSSLQPSSKDPVEDINSQLVPTESEKCQQKETFTQVNAFLLEHNFSF</sequence>
<name>A0A7J7NJT5_9MAGN</name>
<dbReference type="PROSITE" id="PS50888">
    <property type="entry name" value="BHLH"/>
    <property type="match status" value="1"/>
</dbReference>
<evidence type="ECO:0000313" key="8">
    <source>
        <dbReference type="Proteomes" id="UP000541444"/>
    </source>
</evidence>
<evidence type="ECO:0000256" key="3">
    <source>
        <dbReference type="ARBA" id="ARBA00023163"/>
    </source>
</evidence>
<dbReference type="InterPro" id="IPR047265">
    <property type="entry name" value="PIF1-like_bHLH"/>
</dbReference>
<feature type="domain" description="BHLH" evidence="6">
    <location>
        <begin position="380"/>
        <end position="429"/>
    </location>
</feature>
<comment type="subcellular location">
    <subcellularLocation>
        <location evidence="1">Nucleus</location>
    </subcellularLocation>
</comment>
<comment type="caution">
    <text evidence="7">The sequence shown here is derived from an EMBL/GenBank/DDBJ whole genome shotgun (WGS) entry which is preliminary data.</text>
</comment>
<dbReference type="Proteomes" id="UP000541444">
    <property type="component" value="Unassembled WGS sequence"/>
</dbReference>
<dbReference type="PANTHER" id="PTHR46807:SF1">
    <property type="entry name" value="TRANSCRIPTION FACTOR PIF3"/>
    <property type="match status" value="1"/>
</dbReference>
<keyword evidence="3" id="KW-0804">Transcription</keyword>
<feature type="compositionally biased region" description="Polar residues" evidence="5">
    <location>
        <begin position="202"/>
        <end position="218"/>
    </location>
</feature>
<evidence type="ECO:0000259" key="6">
    <source>
        <dbReference type="PROSITE" id="PS50888"/>
    </source>
</evidence>
<dbReference type="FunFam" id="4.10.280.10:FF:000004">
    <property type="entry name" value="Basic helix-loop-helix transcription factor"/>
    <property type="match status" value="1"/>
</dbReference>